<feature type="compositionally biased region" description="Basic and acidic residues" evidence="1">
    <location>
        <begin position="239"/>
        <end position="252"/>
    </location>
</feature>
<dbReference type="EMBL" id="JAKKPZ010000002">
    <property type="protein sequence ID" value="KAI1725716.1"/>
    <property type="molecule type" value="Genomic_DNA"/>
</dbReference>
<dbReference type="Pfam" id="PF00024">
    <property type="entry name" value="PAN_1"/>
    <property type="match status" value="2"/>
</dbReference>
<dbReference type="InterPro" id="IPR000884">
    <property type="entry name" value="TSP1_rpt"/>
</dbReference>
<evidence type="ECO:0000313" key="5">
    <source>
        <dbReference type="Proteomes" id="UP001201812"/>
    </source>
</evidence>
<dbReference type="Proteomes" id="UP001201812">
    <property type="component" value="Unassembled WGS sequence"/>
</dbReference>
<dbReference type="PANTHER" id="PTHR47327:SF4">
    <property type="entry name" value="APPLE DOMAIN-CONTAINING PROTEIN-RELATED"/>
    <property type="match status" value="1"/>
</dbReference>
<dbReference type="Gene3D" id="3.50.4.10">
    <property type="entry name" value="Hepatocyte Growth Factor"/>
    <property type="match status" value="2"/>
</dbReference>
<dbReference type="PROSITE" id="PS50948">
    <property type="entry name" value="PAN"/>
    <property type="match status" value="2"/>
</dbReference>
<feature type="compositionally biased region" description="Polar residues" evidence="1">
    <location>
        <begin position="385"/>
        <end position="432"/>
    </location>
</feature>
<feature type="domain" description="Apple" evidence="3">
    <location>
        <begin position="140"/>
        <end position="223"/>
    </location>
</feature>
<proteinExistence type="predicted"/>
<reference evidence="4" key="1">
    <citation type="submission" date="2022-01" db="EMBL/GenBank/DDBJ databases">
        <title>Genome Sequence Resource for Two Populations of Ditylenchus destructor, the Migratory Endoparasitic Phytonematode.</title>
        <authorList>
            <person name="Zhang H."/>
            <person name="Lin R."/>
            <person name="Xie B."/>
        </authorList>
    </citation>
    <scope>NUCLEOTIDE SEQUENCE</scope>
    <source>
        <strain evidence="4">BazhouSP</strain>
    </source>
</reference>
<protein>
    <submittedName>
        <fullName evidence="4">PAN domain-containing protein</fullName>
    </submittedName>
</protein>
<feature type="compositionally biased region" description="Acidic residues" evidence="1">
    <location>
        <begin position="253"/>
        <end position="264"/>
    </location>
</feature>
<name>A0AAD4R5Z5_9BILA</name>
<dbReference type="AlphaFoldDB" id="A0AAD4R5Z5"/>
<feature type="signal peptide" evidence="2">
    <location>
        <begin position="1"/>
        <end position="23"/>
    </location>
</feature>
<accession>A0AAD4R5Z5</accession>
<gene>
    <name evidence="4" type="ORF">DdX_02392</name>
</gene>
<evidence type="ECO:0000256" key="1">
    <source>
        <dbReference type="SAM" id="MobiDB-lite"/>
    </source>
</evidence>
<dbReference type="InterPro" id="IPR003609">
    <property type="entry name" value="Pan_app"/>
</dbReference>
<feature type="compositionally biased region" description="Polar residues" evidence="1">
    <location>
        <begin position="265"/>
        <end position="296"/>
    </location>
</feature>
<evidence type="ECO:0000259" key="3">
    <source>
        <dbReference type="PROSITE" id="PS50948"/>
    </source>
</evidence>
<dbReference type="SUPFAM" id="SSF57414">
    <property type="entry name" value="Hairpin loop containing domain-like"/>
    <property type="match status" value="2"/>
</dbReference>
<feature type="compositionally biased region" description="Low complexity" evidence="1">
    <location>
        <begin position="297"/>
        <end position="332"/>
    </location>
</feature>
<keyword evidence="5" id="KW-1185">Reference proteome</keyword>
<feature type="region of interest" description="Disordered" evidence="1">
    <location>
        <begin position="375"/>
        <end position="463"/>
    </location>
</feature>
<feature type="region of interest" description="Disordered" evidence="1">
    <location>
        <begin position="221"/>
        <end position="345"/>
    </location>
</feature>
<evidence type="ECO:0000313" key="4">
    <source>
        <dbReference type="EMBL" id="KAI1725716.1"/>
    </source>
</evidence>
<sequence>MRMFSIFFVYFIFVLAASSLSDAAKNSRKAKERALPESSKAFCENLMSAFYVSDNVRVVANASAVVHNVTEENCMELCATNRDNKGRLVFCASVVYDRDQSICSIYRRNSAPDGELERKSEFGKRYFEKFCLAEDAPVDCANKQFVRVDDYILKGYAQATAVFPTMAECVSHCIREKEFECKSAMYFYEEGECITNLESAITRPDDFMKPDDDDKVVFFHNGCVQHGSPPSEIAASQDEEQRNLEEANKDNEAMSDENNTEESEPTQSTTLRTDTEAPTTQAIITEKVSISSTVKQTSTTPEPTTEAEPVTEASTEAESVAQSSTVVATSEAPTAGTSQVPTHAGDKEVVGQDLLKRKFEARLYGAKQLEIANDGSLHEKRVDESSSNDQSSPFVTEAPKTSSQITEKSAFSDNENQPEHSQQQGTATTPQVEQPLRSFEPTKHLQLKPIKADKTGLNKPETQEDGYFSKWGEWTPCTTPGERRIRRRKCLDLRRCKGALMQVDYCPKDLPHADSIEETPADSLSGPIGPLRNPLPINSALASSSAGSPPSILPPVLPQKELKPLPAGAPGNPEDVWSPWLGTCQHFASTQPCRNNEIIGFESRECIAKEPTMCKGPFFRYCTLPC</sequence>
<dbReference type="PROSITE" id="PS50092">
    <property type="entry name" value="TSP1"/>
    <property type="match status" value="1"/>
</dbReference>
<keyword evidence="2" id="KW-0732">Signal</keyword>
<feature type="compositionally biased region" description="Low complexity" evidence="1">
    <location>
        <begin position="539"/>
        <end position="550"/>
    </location>
</feature>
<organism evidence="4 5">
    <name type="scientific">Ditylenchus destructor</name>
    <dbReference type="NCBI Taxonomy" id="166010"/>
    <lineage>
        <taxon>Eukaryota</taxon>
        <taxon>Metazoa</taxon>
        <taxon>Ecdysozoa</taxon>
        <taxon>Nematoda</taxon>
        <taxon>Chromadorea</taxon>
        <taxon>Rhabditida</taxon>
        <taxon>Tylenchina</taxon>
        <taxon>Tylenchomorpha</taxon>
        <taxon>Sphaerularioidea</taxon>
        <taxon>Anguinidae</taxon>
        <taxon>Anguininae</taxon>
        <taxon>Ditylenchus</taxon>
    </lineage>
</organism>
<dbReference type="GO" id="GO:0009653">
    <property type="term" value="P:anatomical structure morphogenesis"/>
    <property type="evidence" value="ECO:0007669"/>
    <property type="project" value="TreeGrafter"/>
</dbReference>
<comment type="caution">
    <text evidence="4">The sequence shown here is derived from an EMBL/GenBank/DDBJ whole genome shotgun (WGS) entry which is preliminary data.</text>
</comment>
<dbReference type="InterPro" id="IPR036383">
    <property type="entry name" value="TSP1_rpt_sf"/>
</dbReference>
<dbReference type="SUPFAM" id="SSF82895">
    <property type="entry name" value="TSP-1 type 1 repeat"/>
    <property type="match status" value="1"/>
</dbReference>
<feature type="region of interest" description="Disordered" evidence="1">
    <location>
        <begin position="539"/>
        <end position="569"/>
    </location>
</feature>
<dbReference type="CDD" id="cd01099">
    <property type="entry name" value="PAN_AP_HGF"/>
    <property type="match status" value="1"/>
</dbReference>
<feature type="chain" id="PRO_5042218929" evidence="2">
    <location>
        <begin position="24"/>
        <end position="626"/>
    </location>
</feature>
<feature type="domain" description="Apple" evidence="3">
    <location>
        <begin position="43"/>
        <end position="131"/>
    </location>
</feature>
<dbReference type="SMART" id="SM00473">
    <property type="entry name" value="PAN_AP"/>
    <property type="match status" value="2"/>
</dbReference>
<dbReference type="PANTHER" id="PTHR47327">
    <property type="entry name" value="FI18240P1-RELATED"/>
    <property type="match status" value="1"/>
</dbReference>
<evidence type="ECO:0000256" key="2">
    <source>
        <dbReference type="SAM" id="SignalP"/>
    </source>
</evidence>
<dbReference type="InterPro" id="IPR052774">
    <property type="entry name" value="Celegans_DevNeuronal_Protein"/>
</dbReference>